<feature type="transmembrane region" description="Helical" evidence="1">
    <location>
        <begin position="297"/>
        <end position="316"/>
    </location>
</feature>
<keyword evidence="1" id="KW-1133">Transmembrane helix</keyword>
<dbReference type="GO" id="GO:0140359">
    <property type="term" value="F:ABC-type transporter activity"/>
    <property type="evidence" value="ECO:0007669"/>
    <property type="project" value="InterPro"/>
</dbReference>
<organism evidence="2 3">
    <name type="scientific">Halomicrobium zhouii</name>
    <dbReference type="NCBI Taxonomy" id="767519"/>
    <lineage>
        <taxon>Archaea</taxon>
        <taxon>Methanobacteriati</taxon>
        <taxon>Methanobacteriota</taxon>
        <taxon>Stenosarchaea group</taxon>
        <taxon>Halobacteria</taxon>
        <taxon>Halobacteriales</taxon>
        <taxon>Haloarculaceae</taxon>
        <taxon>Halomicrobium</taxon>
    </lineage>
</organism>
<keyword evidence="1" id="KW-0472">Membrane</keyword>
<dbReference type="STRING" id="767519.SAMN05216559_0561"/>
<dbReference type="EMBL" id="FOZK01000001">
    <property type="protein sequence ID" value="SFR88990.1"/>
    <property type="molecule type" value="Genomic_DNA"/>
</dbReference>
<name>A0A1I6KDQ1_9EURY</name>
<feature type="transmembrane region" description="Helical" evidence="1">
    <location>
        <begin position="141"/>
        <end position="163"/>
    </location>
</feature>
<feature type="transmembrane region" description="Helical" evidence="1">
    <location>
        <begin position="20"/>
        <end position="41"/>
    </location>
</feature>
<accession>A0A1I6KDQ1</accession>
<evidence type="ECO:0000256" key="1">
    <source>
        <dbReference type="SAM" id="Phobius"/>
    </source>
</evidence>
<feature type="transmembrane region" description="Helical" evidence="1">
    <location>
        <begin position="61"/>
        <end position="81"/>
    </location>
</feature>
<proteinExistence type="predicted"/>
<protein>
    <submittedName>
        <fullName evidence="2">ABC-2 type transport system permease protein</fullName>
    </submittedName>
</protein>
<evidence type="ECO:0000313" key="3">
    <source>
        <dbReference type="Proteomes" id="UP000199062"/>
    </source>
</evidence>
<feature type="transmembrane region" description="Helical" evidence="1">
    <location>
        <begin position="170"/>
        <end position="190"/>
    </location>
</feature>
<dbReference type="PANTHER" id="PTHR43471">
    <property type="entry name" value="ABC TRANSPORTER PERMEASE"/>
    <property type="match status" value="1"/>
</dbReference>
<evidence type="ECO:0000313" key="2">
    <source>
        <dbReference type="EMBL" id="SFR88990.1"/>
    </source>
</evidence>
<dbReference type="Proteomes" id="UP000199062">
    <property type="component" value="Unassembled WGS sequence"/>
</dbReference>
<feature type="transmembrane region" description="Helical" evidence="1">
    <location>
        <begin position="108"/>
        <end position="129"/>
    </location>
</feature>
<sequence>MSWDVVARKEFRDALRSKGLWVLSLVFTAFFVIPAAAALYFDVGVRGDQAVGMQLLIEIVYLNIVTLFLPLVAIFAGYAAISKERTSGSLKLLLSLPHSRKDVIIGKVVGRCGVVGVPLAGAFLVNALFLMASRLTFKPGLYVTFALFSMVFALVIVAVAVSISGAVENSLYSIVGNMTFFVSITFFWNLWANSIGDGLWDYLGVTGATNWSFVLFLKLLNPSQAYKTIMNSMLGEGSNAARSARFRMFSGGNTSEQTTICNDVLAGNANTTQGFIARTNCLESAQSMPIYFSDGAALFYLLLWIGLAAAVSYYTFNQYDL</sequence>
<keyword evidence="1" id="KW-0812">Transmembrane</keyword>
<dbReference type="PANTHER" id="PTHR43471:SF1">
    <property type="entry name" value="ABC TRANSPORTER PERMEASE PROTEIN NOSY-RELATED"/>
    <property type="match status" value="1"/>
</dbReference>
<dbReference type="RefSeq" id="WP_089813660.1">
    <property type="nucleotide sequence ID" value="NZ_FOZK01000001.1"/>
</dbReference>
<dbReference type="GO" id="GO:0005886">
    <property type="term" value="C:plasma membrane"/>
    <property type="evidence" value="ECO:0007669"/>
    <property type="project" value="UniProtKB-SubCell"/>
</dbReference>
<reference evidence="2 3" key="1">
    <citation type="submission" date="2016-10" db="EMBL/GenBank/DDBJ databases">
        <authorList>
            <person name="de Groot N.N."/>
        </authorList>
    </citation>
    <scope>NUCLEOTIDE SEQUENCE [LARGE SCALE GENOMIC DNA]</scope>
    <source>
        <strain evidence="2 3">CGMCC 1.10457</strain>
    </source>
</reference>
<gene>
    <name evidence="2" type="ORF">SAMN05216559_0561</name>
</gene>
<dbReference type="Pfam" id="PF12679">
    <property type="entry name" value="ABC2_membrane_2"/>
    <property type="match status" value="1"/>
</dbReference>
<dbReference type="OrthoDB" id="86287at2157"/>
<dbReference type="AlphaFoldDB" id="A0A1I6KDQ1"/>
<keyword evidence="3" id="KW-1185">Reference proteome</keyword>
<feature type="transmembrane region" description="Helical" evidence="1">
    <location>
        <begin position="202"/>
        <end position="220"/>
    </location>
</feature>